<proteinExistence type="predicted"/>
<sequence length="139" mass="14550">MKLLKLLTVVTCLIYQVQAGGPSFIPTIEGPLTTTGPQTTAGPPTTTDIPPCVLCADVLKYDVPPSPDNCNPGSTSKVSLTITYTADSGRSPASGACSYPNTGLTFDELGPMLRKFVASPGLGLSINGFDMTFQEYEKA</sequence>
<evidence type="ECO:0000313" key="3">
    <source>
        <dbReference type="Proteomes" id="UP001153620"/>
    </source>
</evidence>
<evidence type="ECO:0000256" key="1">
    <source>
        <dbReference type="SAM" id="SignalP"/>
    </source>
</evidence>
<evidence type="ECO:0000313" key="2">
    <source>
        <dbReference type="EMBL" id="CAG9810697.1"/>
    </source>
</evidence>
<feature type="signal peptide" evidence="1">
    <location>
        <begin position="1"/>
        <end position="19"/>
    </location>
</feature>
<organism evidence="2 3">
    <name type="scientific">Chironomus riparius</name>
    <dbReference type="NCBI Taxonomy" id="315576"/>
    <lineage>
        <taxon>Eukaryota</taxon>
        <taxon>Metazoa</taxon>
        <taxon>Ecdysozoa</taxon>
        <taxon>Arthropoda</taxon>
        <taxon>Hexapoda</taxon>
        <taxon>Insecta</taxon>
        <taxon>Pterygota</taxon>
        <taxon>Neoptera</taxon>
        <taxon>Endopterygota</taxon>
        <taxon>Diptera</taxon>
        <taxon>Nematocera</taxon>
        <taxon>Chironomoidea</taxon>
        <taxon>Chironomidae</taxon>
        <taxon>Chironominae</taxon>
        <taxon>Chironomus</taxon>
    </lineage>
</organism>
<dbReference type="EMBL" id="OU895880">
    <property type="protein sequence ID" value="CAG9810697.1"/>
    <property type="molecule type" value="Genomic_DNA"/>
</dbReference>
<name>A0A9N9S7B0_9DIPT</name>
<keyword evidence="3" id="KW-1185">Reference proteome</keyword>
<keyword evidence="1" id="KW-0732">Signal</keyword>
<dbReference type="Proteomes" id="UP001153620">
    <property type="component" value="Chromosome 4"/>
</dbReference>
<gene>
    <name evidence="2" type="ORF">CHIRRI_LOCUS13510</name>
</gene>
<reference evidence="2" key="1">
    <citation type="submission" date="2022-01" db="EMBL/GenBank/DDBJ databases">
        <authorList>
            <person name="King R."/>
        </authorList>
    </citation>
    <scope>NUCLEOTIDE SEQUENCE</scope>
</reference>
<dbReference type="AlphaFoldDB" id="A0A9N9S7B0"/>
<reference evidence="2" key="2">
    <citation type="submission" date="2022-10" db="EMBL/GenBank/DDBJ databases">
        <authorList>
            <consortium name="ENA_rothamsted_submissions"/>
            <consortium name="culmorum"/>
            <person name="King R."/>
        </authorList>
    </citation>
    <scope>NUCLEOTIDE SEQUENCE</scope>
</reference>
<feature type="chain" id="PRO_5040484369" evidence="1">
    <location>
        <begin position="20"/>
        <end position="139"/>
    </location>
</feature>
<accession>A0A9N9S7B0</accession>
<protein>
    <submittedName>
        <fullName evidence="2">Uncharacterized protein</fullName>
    </submittedName>
</protein>